<dbReference type="GO" id="GO:0007094">
    <property type="term" value="P:mitotic spindle assembly checkpoint signaling"/>
    <property type="evidence" value="ECO:0007669"/>
    <property type="project" value="TreeGrafter"/>
</dbReference>
<evidence type="ECO:0000256" key="19">
    <source>
        <dbReference type="ARBA" id="ARBA00023306"/>
    </source>
</evidence>
<evidence type="ECO:0000256" key="18">
    <source>
        <dbReference type="ARBA" id="ARBA00023212"/>
    </source>
</evidence>
<dbReference type="InterPro" id="IPR048344">
    <property type="entry name" value="Zw10_middle"/>
</dbReference>
<dbReference type="GeneID" id="119742807"/>
<feature type="domain" description="ZW10 C-terminal helical" evidence="27">
    <location>
        <begin position="596"/>
        <end position="745"/>
    </location>
</feature>
<evidence type="ECO:0000256" key="8">
    <source>
        <dbReference type="ARBA" id="ARBA00022553"/>
    </source>
</evidence>
<evidence type="ECO:0000256" key="16">
    <source>
        <dbReference type="ARBA" id="ARBA00023054"/>
    </source>
</evidence>
<keyword evidence="19" id="KW-0131">Cell cycle</keyword>
<dbReference type="Proteomes" id="UP000887568">
    <property type="component" value="Unplaced"/>
</dbReference>
<evidence type="ECO:0000256" key="17">
    <source>
        <dbReference type="ARBA" id="ARBA00023136"/>
    </source>
</evidence>
<dbReference type="EnsemblMetazoa" id="XM_038218985.1">
    <property type="protein sequence ID" value="XP_038074913.1"/>
    <property type="gene ID" value="LOC119742807"/>
</dbReference>
<dbReference type="GO" id="GO:0051301">
    <property type="term" value="P:cell division"/>
    <property type="evidence" value="ECO:0007669"/>
    <property type="project" value="UniProtKB-KW"/>
</dbReference>
<reference evidence="28" key="1">
    <citation type="submission" date="2022-11" db="UniProtKB">
        <authorList>
            <consortium name="EnsemblMetazoa"/>
        </authorList>
    </citation>
    <scope>IDENTIFICATION</scope>
</reference>
<organism evidence="28 29">
    <name type="scientific">Patiria miniata</name>
    <name type="common">Bat star</name>
    <name type="synonym">Asterina miniata</name>
    <dbReference type="NCBI Taxonomy" id="46514"/>
    <lineage>
        <taxon>Eukaryota</taxon>
        <taxon>Metazoa</taxon>
        <taxon>Echinodermata</taxon>
        <taxon>Eleutherozoa</taxon>
        <taxon>Asterozoa</taxon>
        <taxon>Asteroidea</taxon>
        <taxon>Valvatacea</taxon>
        <taxon>Valvatida</taxon>
        <taxon>Asterinidae</taxon>
        <taxon>Patiria</taxon>
    </lineage>
</organism>
<evidence type="ECO:0000256" key="10">
    <source>
        <dbReference type="ARBA" id="ARBA00022776"/>
    </source>
</evidence>
<keyword evidence="14" id="KW-0653">Protein transport</keyword>
<dbReference type="Pfam" id="PF20665">
    <property type="entry name" value="Zw10_middle"/>
    <property type="match status" value="1"/>
</dbReference>
<feature type="domain" description="Centromere/kinetochore protein zw10 middle" evidence="25">
    <location>
        <begin position="178"/>
        <end position="406"/>
    </location>
</feature>
<dbReference type="GO" id="GO:0015031">
    <property type="term" value="P:protein transport"/>
    <property type="evidence" value="ECO:0007669"/>
    <property type="project" value="UniProtKB-KW"/>
</dbReference>
<dbReference type="Pfam" id="PF20666">
    <property type="entry name" value="ZW10_C"/>
    <property type="match status" value="1"/>
</dbReference>
<evidence type="ECO:0000256" key="3">
    <source>
        <dbReference type="ARBA" id="ARBA00004629"/>
    </source>
</evidence>
<keyword evidence="15" id="KW-0007">Acetylation</keyword>
<dbReference type="Gene3D" id="1.10.357.150">
    <property type="match status" value="1"/>
</dbReference>
<keyword evidence="8" id="KW-0597">Phosphoprotein</keyword>
<evidence type="ECO:0000259" key="27">
    <source>
        <dbReference type="Pfam" id="PF22766"/>
    </source>
</evidence>
<keyword evidence="18" id="KW-0206">Cytoskeleton</keyword>
<evidence type="ECO:0000256" key="13">
    <source>
        <dbReference type="ARBA" id="ARBA00022892"/>
    </source>
</evidence>
<evidence type="ECO:0000256" key="23">
    <source>
        <dbReference type="SAM" id="Coils"/>
    </source>
</evidence>
<evidence type="ECO:0000256" key="20">
    <source>
        <dbReference type="ARBA" id="ARBA00023328"/>
    </source>
</evidence>
<keyword evidence="12" id="KW-0995">Kinetochore</keyword>
<dbReference type="RefSeq" id="XP_038074913.1">
    <property type="nucleotide sequence ID" value="XM_038218985.1"/>
</dbReference>
<keyword evidence="7" id="KW-0963">Cytoplasm</keyword>
<evidence type="ECO:0000259" key="25">
    <source>
        <dbReference type="Pfam" id="PF20665"/>
    </source>
</evidence>
<feature type="domain" description="Centromere/kinetochore protein zw10 C-terminal" evidence="26">
    <location>
        <begin position="444"/>
        <end position="574"/>
    </location>
</feature>
<keyword evidence="13" id="KW-0931">ER-Golgi transport</keyword>
<feature type="domain" description="Centromere/kinetochore protein zw10 N-terminal" evidence="24">
    <location>
        <begin position="28"/>
        <end position="119"/>
    </location>
</feature>
<dbReference type="Pfam" id="PF06248">
    <property type="entry name" value="Zw10_N"/>
    <property type="match status" value="1"/>
</dbReference>
<evidence type="ECO:0000313" key="29">
    <source>
        <dbReference type="Proteomes" id="UP000887568"/>
    </source>
</evidence>
<accession>A0A914BHK2</accession>
<dbReference type="OrthoDB" id="534815at2759"/>
<evidence type="ECO:0000256" key="5">
    <source>
        <dbReference type="ARBA" id="ARBA00022448"/>
    </source>
</evidence>
<evidence type="ECO:0000256" key="15">
    <source>
        <dbReference type="ARBA" id="ARBA00022990"/>
    </source>
</evidence>
<evidence type="ECO:0000259" key="24">
    <source>
        <dbReference type="Pfam" id="PF06248"/>
    </source>
</evidence>
<evidence type="ECO:0000313" key="28">
    <source>
        <dbReference type="EnsemblMetazoa" id="XP_038074912.1"/>
    </source>
</evidence>
<dbReference type="GO" id="GO:1990423">
    <property type="term" value="C:RZZ complex"/>
    <property type="evidence" value="ECO:0007669"/>
    <property type="project" value="TreeGrafter"/>
</dbReference>
<comment type="subcellular location">
    <subcellularLocation>
        <location evidence="3">Chromosome</location>
        <location evidence="3">Centromere</location>
        <location evidence="3">Kinetochore</location>
    </subcellularLocation>
    <subcellularLocation>
        <location evidence="1">Cytoplasm</location>
        <location evidence="1">Cytoskeleton</location>
        <location evidence="1">Spindle</location>
    </subcellularLocation>
    <subcellularLocation>
        <location evidence="2">Endoplasmic reticulum membrane</location>
        <topology evidence="2">Peripheral membrane protein</topology>
    </subcellularLocation>
</comment>
<evidence type="ECO:0000256" key="9">
    <source>
        <dbReference type="ARBA" id="ARBA00022618"/>
    </source>
</evidence>
<feature type="coiled-coil region" evidence="23">
    <location>
        <begin position="57"/>
        <end position="113"/>
    </location>
</feature>
<dbReference type="GO" id="GO:0005819">
    <property type="term" value="C:spindle"/>
    <property type="evidence" value="ECO:0007669"/>
    <property type="project" value="UniProtKB-SubCell"/>
</dbReference>
<dbReference type="PANTHER" id="PTHR12205:SF0">
    <property type="entry name" value="CENTROMERE_KINETOCHORE PROTEIN ZW10 HOMOLOG"/>
    <property type="match status" value="1"/>
</dbReference>
<evidence type="ECO:0000256" key="11">
    <source>
        <dbReference type="ARBA" id="ARBA00022824"/>
    </source>
</evidence>
<comment type="similarity">
    <text evidence="4">Belongs to the ZW10 family.</text>
</comment>
<dbReference type="InterPro" id="IPR055148">
    <property type="entry name" value="ZW10_C_2"/>
</dbReference>
<dbReference type="GO" id="GO:0006888">
    <property type="term" value="P:endoplasmic reticulum to Golgi vesicle-mediated transport"/>
    <property type="evidence" value="ECO:0007669"/>
    <property type="project" value="TreeGrafter"/>
</dbReference>
<evidence type="ECO:0000256" key="12">
    <source>
        <dbReference type="ARBA" id="ARBA00022838"/>
    </source>
</evidence>
<keyword evidence="6" id="KW-0158">Chromosome</keyword>
<evidence type="ECO:0000256" key="14">
    <source>
        <dbReference type="ARBA" id="ARBA00022927"/>
    </source>
</evidence>
<dbReference type="RefSeq" id="XP_038074912.1">
    <property type="nucleotide sequence ID" value="XM_038218984.1"/>
</dbReference>
<evidence type="ECO:0000256" key="6">
    <source>
        <dbReference type="ARBA" id="ARBA00022454"/>
    </source>
</evidence>
<evidence type="ECO:0000256" key="1">
    <source>
        <dbReference type="ARBA" id="ARBA00004186"/>
    </source>
</evidence>
<keyword evidence="20" id="KW-0137">Centromere</keyword>
<evidence type="ECO:0000259" key="26">
    <source>
        <dbReference type="Pfam" id="PF20666"/>
    </source>
</evidence>
<dbReference type="AlphaFoldDB" id="A0A914BHK2"/>
<keyword evidence="16 23" id="KW-0175">Coiled coil</keyword>
<dbReference type="GO" id="GO:0005634">
    <property type="term" value="C:nucleus"/>
    <property type="evidence" value="ECO:0007669"/>
    <property type="project" value="InterPro"/>
</dbReference>
<evidence type="ECO:0000256" key="2">
    <source>
        <dbReference type="ARBA" id="ARBA00004406"/>
    </source>
</evidence>
<dbReference type="GO" id="GO:0005789">
    <property type="term" value="C:endoplasmic reticulum membrane"/>
    <property type="evidence" value="ECO:0007669"/>
    <property type="project" value="UniProtKB-SubCell"/>
</dbReference>
<dbReference type="InterPro" id="IPR048343">
    <property type="entry name" value="ZW10_C"/>
</dbReference>
<dbReference type="PANTHER" id="PTHR12205">
    <property type="entry name" value="CENTROMERE/KINETOCHORE PROTEIN ZW10"/>
    <property type="match status" value="1"/>
</dbReference>
<keyword evidence="9" id="KW-0132">Cell division</keyword>
<dbReference type="EnsemblMetazoa" id="XM_038218984.1">
    <property type="protein sequence ID" value="XP_038074912.1"/>
    <property type="gene ID" value="LOC119742807"/>
</dbReference>
<dbReference type="Pfam" id="PF22766">
    <property type="entry name" value="ZW10_C2"/>
    <property type="match status" value="1"/>
</dbReference>
<dbReference type="OMA" id="MMNASLK"/>
<keyword evidence="17" id="KW-0472">Membrane</keyword>
<dbReference type="InterPro" id="IPR046362">
    <property type="entry name" value="Zw10/DSL1_C_sf"/>
</dbReference>
<keyword evidence="10" id="KW-0498">Mitosis</keyword>
<protein>
    <recommendedName>
        <fullName evidence="22">Centromere/kinetochore protein zw10 homolog</fullName>
    </recommendedName>
</protein>
<proteinExistence type="inferred from homology"/>
<keyword evidence="11" id="KW-0256">Endoplasmic reticulum</keyword>
<name>A0A914BHK2_PATMI</name>
<evidence type="ECO:0000256" key="22">
    <source>
        <dbReference type="ARBA" id="ARBA00069312"/>
    </source>
</evidence>
<evidence type="ECO:0000256" key="21">
    <source>
        <dbReference type="ARBA" id="ARBA00065852"/>
    </source>
</evidence>
<dbReference type="FunFam" id="1.10.357.150:FF:000001">
    <property type="entry name" value="centromere/kinetochore protein zw10 homolog"/>
    <property type="match status" value="1"/>
</dbReference>
<keyword evidence="5" id="KW-0813">Transport</keyword>
<evidence type="ECO:0000256" key="4">
    <source>
        <dbReference type="ARBA" id="ARBA00006245"/>
    </source>
</evidence>
<evidence type="ECO:0000256" key="7">
    <source>
        <dbReference type="ARBA" id="ARBA00022490"/>
    </source>
</evidence>
<dbReference type="InterPro" id="IPR009361">
    <property type="entry name" value="Zw10_N"/>
</dbReference>
<keyword evidence="29" id="KW-1185">Reference proteome</keyword>
<sequence>MASLVTDVLLANTDLLEKEDLGTRIGKLSTHIDEIKGEIYHAVHEKYANYRPTRDSTQELHNKVQTLSTEMQTLSNKIKGDISSQLNSSTSDLHDLTRQLEKTNAIIDVLQSLCKVNSLLTDFQSFVQNGEFLQAADAVNELKSDLDVLIEDGYCELKIVKALRSELRVNQETLLHHLGEAWSAMTVWTIPHAKEPVTLTNVSQVQLKVVNIENAAVTVNAMKQVGILKSKMQVFGKKLMDYILKPVVMLSNVAPSINATKKSQSTTVGFKVLPKSSEEASDPVAVYKSTLAILKALSGPLLSLKTEGKNGDENTTLMAMLGEYVWPELSKCIITHCLVHSIPTSSSKLNEYKAVITATEGFEASLRKTGFIAETASPLLTYARDVNVHFANKKCQELIVEARKLMKRELHNTKRVGTMKVDNKDVKDQKQDTKDKCHVSEGIFALPECAVSESIECLVNLAYQTLQEAASNTPQCAIQLFYTVRNMFEIFCDVVPTYHRDSLQKLPQVCALHHNNCMYIAHHLLTLGHQYRQSLPPPLCDGTSTFVDLIPVFRKLASECFLAQMRIQRDQLVESLSGAEGFDQVATDDNFLACERAIKQVVHQLGHLQRVWTDILPSNIYTKAMSTLINTVLMHIVEKVSSLEDISADDAQQLHSLLSGLQDRIPHLIKPGEVEEPVLVQSTVDQWTSFSELLFMLDASMQDIVDRWAEGKGPLAMVFSASDVKSLIRAIFQNTDRRATALAKIR</sequence>
<comment type="subunit">
    <text evidence="21">Interacts with NBAS and KNTC1/ROD; the interactions are mutually exclusive and indicative for its association in two different vesicle tethering complexes. Component of the RZZ complex composed of KNTC1/ROD, ZW10 and ZWILCH. Component of the NRZ complex composed of NBAS, ZW10 and RINT1/TIP20L; NRZ associates with SNAREs STX18, USE1L, BNIP1/SEC20L and SEC22B (the assembly has been described as syntaxin 18 complex). Interacts directly with RINT1/TIP20L bound to BNIP1/SEC20L. Interacts with C19orf25 and ZWINT. Interacts with ZFYVE1. Interacts with RAB18 and this interaction is enhanced in the presence of ZFYVE1.</text>
</comment>